<sequence>MMFDEDDDGVRGSKGMGTGSWVSGLMMGMIFLVRQGWMGSWVHVEISLGPLSFQQPATENGIEKTCAIATKDTQQHVNKEQSDTELNKKRKDMV</sequence>
<dbReference type="AlphaFoldDB" id="A0A803QPI2"/>
<protein>
    <submittedName>
        <fullName evidence="3">Uncharacterized protein</fullName>
    </submittedName>
</protein>
<dbReference type="EnsemblPlants" id="evm.model.10.598">
    <property type="protein sequence ID" value="cds.evm.model.10.598"/>
    <property type="gene ID" value="evm.TU.10.598"/>
</dbReference>
<feature type="region of interest" description="Disordered" evidence="1">
    <location>
        <begin position="73"/>
        <end position="94"/>
    </location>
</feature>
<keyword evidence="4" id="KW-1185">Reference proteome</keyword>
<feature type="transmembrane region" description="Helical" evidence="2">
    <location>
        <begin position="15"/>
        <end position="33"/>
    </location>
</feature>
<evidence type="ECO:0000256" key="2">
    <source>
        <dbReference type="SAM" id="Phobius"/>
    </source>
</evidence>
<dbReference type="Proteomes" id="UP000596661">
    <property type="component" value="Unassembled WGS sequence"/>
</dbReference>
<accession>A0A803QPI2</accession>
<dbReference type="EMBL" id="UZAU01000808">
    <property type="status" value="NOT_ANNOTATED_CDS"/>
    <property type="molecule type" value="Genomic_DNA"/>
</dbReference>
<keyword evidence="2" id="KW-1133">Transmembrane helix</keyword>
<evidence type="ECO:0000313" key="3">
    <source>
        <dbReference type="EnsemblPlants" id="cds.evm.model.10.598"/>
    </source>
</evidence>
<name>A0A803QPI2_CANSA</name>
<evidence type="ECO:0000313" key="4">
    <source>
        <dbReference type="Proteomes" id="UP000596661"/>
    </source>
</evidence>
<organism evidence="3 4">
    <name type="scientific">Cannabis sativa</name>
    <name type="common">Hemp</name>
    <name type="synonym">Marijuana</name>
    <dbReference type="NCBI Taxonomy" id="3483"/>
    <lineage>
        <taxon>Eukaryota</taxon>
        <taxon>Viridiplantae</taxon>
        <taxon>Streptophyta</taxon>
        <taxon>Embryophyta</taxon>
        <taxon>Tracheophyta</taxon>
        <taxon>Spermatophyta</taxon>
        <taxon>Magnoliopsida</taxon>
        <taxon>eudicotyledons</taxon>
        <taxon>Gunneridae</taxon>
        <taxon>Pentapetalae</taxon>
        <taxon>rosids</taxon>
        <taxon>fabids</taxon>
        <taxon>Rosales</taxon>
        <taxon>Cannabaceae</taxon>
        <taxon>Cannabis</taxon>
    </lineage>
</organism>
<keyword evidence="2" id="KW-0472">Membrane</keyword>
<reference evidence="3" key="1">
    <citation type="submission" date="2021-03" db="UniProtKB">
        <authorList>
            <consortium name="EnsemblPlants"/>
        </authorList>
    </citation>
    <scope>IDENTIFICATION</scope>
</reference>
<proteinExistence type="predicted"/>
<evidence type="ECO:0000256" key="1">
    <source>
        <dbReference type="SAM" id="MobiDB-lite"/>
    </source>
</evidence>
<dbReference type="Gramene" id="evm.model.10.598">
    <property type="protein sequence ID" value="cds.evm.model.10.598"/>
    <property type="gene ID" value="evm.TU.10.598"/>
</dbReference>
<keyword evidence="2" id="KW-0812">Transmembrane</keyword>